<feature type="signal peptide" evidence="1">
    <location>
        <begin position="1"/>
        <end position="21"/>
    </location>
</feature>
<name>A0ABS8Q0J5_9BURK</name>
<evidence type="ECO:0000256" key="1">
    <source>
        <dbReference type="SAM" id="SignalP"/>
    </source>
</evidence>
<keyword evidence="3" id="KW-1185">Reference proteome</keyword>
<evidence type="ECO:0000313" key="2">
    <source>
        <dbReference type="EMBL" id="MCD2515267.1"/>
    </source>
</evidence>
<accession>A0ABS8Q0J5</accession>
<comment type="caution">
    <text evidence="2">The sequence shown here is derived from an EMBL/GenBank/DDBJ whole genome shotgun (WGS) entry which is preliminary data.</text>
</comment>
<dbReference type="Proteomes" id="UP001179361">
    <property type="component" value="Unassembled WGS sequence"/>
</dbReference>
<keyword evidence="1" id="KW-0732">Signal</keyword>
<dbReference type="EMBL" id="JAJNOC010000001">
    <property type="protein sequence ID" value="MCD2515267.1"/>
    <property type="molecule type" value="Genomic_DNA"/>
</dbReference>
<evidence type="ECO:0000313" key="3">
    <source>
        <dbReference type="Proteomes" id="UP001179361"/>
    </source>
</evidence>
<reference evidence="2" key="1">
    <citation type="submission" date="2021-11" db="EMBL/GenBank/DDBJ databases">
        <title>The complete genome of Massilia sp sp. G4R7.</title>
        <authorList>
            <person name="Liu L."/>
            <person name="Yue J."/>
            <person name="Yuan J."/>
            <person name="Yang F."/>
            <person name="Li L."/>
        </authorList>
    </citation>
    <scope>NUCLEOTIDE SEQUENCE</scope>
    <source>
        <strain evidence="2">G4R7</strain>
    </source>
</reference>
<proteinExistence type="predicted"/>
<gene>
    <name evidence="2" type="ORF">LQ564_02955</name>
</gene>
<protein>
    <submittedName>
        <fullName evidence="2">Uncharacterized protein</fullName>
    </submittedName>
</protein>
<feature type="chain" id="PRO_5046426952" evidence="1">
    <location>
        <begin position="22"/>
        <end position="126"/>
    </location>
</feature>
<organism evidence="2 3">
    <name type="scientific">Massilia phyllostachyos</name>
    <dbReference type="NCBI Taxonomy" id="2898585"/>
    <lineage>
        <taxon>Bacteria</taxon>
        <taxon>Pseudomonadati</taxon>
        <taxon>Pseudomonadota</taxon>
        <taxon>Betaproteobacteria</taxon>
        <taxon>Burkholderiales</taxon>
        <taxon>Oxalobacteraceae</taxon>
        <taxon>Telluria group</taxon>
        <taxon>Massilia</taxon>
    </lineage>
</organism>
<sequence length="126" mass="13673">MGTSTMLIAAACLLAAPISSAAECSGRVSRAALTDTGRQAGASVLAGTDIRGMYTLSNGQRLKLVDYYGDLVAVFEQRRPVRLEEVGVNRFASRERDVEVSWEPHNDLIRLQYPADGTGRLQRACD</sequence>
<dbReference type="RefSeq" id="WP_231056581.1">
    <property type="nucleotide sequence ID" value="NZ_JAJNOC010000001.1"/>
</dbReference>